<dbReference type="RefSeq" id="WP_345489345.1">
    <property type="nucleotide sequence ID" value="NZ_BAABHY010000001.1"/>
</dbReference>
<feature type="transmembrane region" description="Helical" evidence="4">
    <location>
        <begin position="12"/>
        <end position="31"/>
    </location>
</feature>
<dbReference type="InterPro" id="IPR011047">
    <property type="entry name" value="Quinoprotein_ADH-like_sf"/>
</dbReference>
<comment type="similarity">
    <text evidence="2">Belongs to the bacterial PQQ dehydrogenase family.</text>
</comment>
<dbReference type="PANTHER" id="PTHR32303">
    <property type="entry name" value="QUINOPROTEIN ALCOHOL DEHYDROGENASE (CYTOCHROME C)"/>
    <property type="match status" value="1"/>
</dbReference>
<dbReference type="Gene3D" id="2.140.10.10">
    <property type="entry name" value="Quinoprotein alcohol dehydrogenase-like superfamily"/>
    <property type="match status" value="2"/>
</dbReference>
<keyword evidence="7" id="KW-1185">Reference proteome</keyword>
<feature type="transmembrane region" description="Helical" evidence="4">
    <location>
        <begin position="69"/>
        <end position="90"/>
    </location>
</feature>
<keyword evidence="4" id="KW-0472">Membrane</keyword>
<feature type="transmembrane region" description="Helical" evidence="4">
    <location>
        <begin position="128"/>
        <end position="145"/>
    </location>
</feature>
<comment type="cofactor">
    <cofactor evidence="1">
        <name>pyrroloquinoline quinone</name>
        <dbReference type="ChEBI" id="CHEBI:58442"/>
    </cofactor>
</comment>
<dbReference type="InterPro" id="IPR002372">
    <property type="entry name" value="PQQ_rpt_dom"/>
</dbReference>
<proteinExistence type="inferred from homology"/>
<dbReference type="Pfam" id="PF01011">
    <property type="entry name" value="PQQ"/>
    <property type="match status" value="1"/>
</dbReference>
<dbReference type="EMBL" id="BAABHY010000001">
    <property type="protein sequence ID" value="GAA5107900.1"/>
    <property type="molecule type" value="Genomic_DNA"/>
</dbReference>
<accession>A0ABP9N2M1</accession>
<dbReference type="CDD" id="cd10280">
    <property type="entry name" value="PQQ_mGDH"/>
    <property type="match status" value="1"/>
</dbReference>
<keyword evidence="4" id="KW-0812">Transmembrane</keyword>
<dbReference type="SMART" id="SM00564">
    <property type="entry name" value="PQQ"/>
    <property type="match status" value="5"/>
</dbReference>
<feature type="domain" description="Pyrrolo-quinoline quinone repeat" evidence="5">
    <location>
        <begin position="170"/>
        <end position="772"/>
    </location>
</feature>
<reference evidence="7" key="1">
    <citation type="journal article" date="2019" name="Int. J. Syst. Evol. Microbiol.">
        <title>The Global Catalogue of Microorganisms (GCM) 10K type strain sequencing project: providing services to taxonomists for standard genome sequencing and annotation.</title>
        <authorList>
            <consortium name="The Broad Institute Genomics Platform"/>
            <consortium name="The Broad Institute Genome Sequencing Center for Infectious Disease"/>
            <person name="Wu L."/>
            <person name="Ma J."/>
        </authorList>
    </citation>
    <scope>NUCLEOTIDE SEQUENCE [LARGE SCALE GENOMIC DNA]</scope>
    <source>
        <strain evidence="7">JCM 18050</strain>
    </source>
</reference>
<keyword evidence="4" id="KW-1133">Transmembrane helix</keyword>
<evidence type="ECO:0000256" key="2">
    <source>
        <dbReference type="ARBA" id="ARBA00008156"/>
    </source>
</evidence>
<evidence type="ECO:0000313" key="6">
    <source>
        <dbReference type="EMBL" id="GAA5107900.1"/>
    </source>
</evidence>
<dbReference type="Proteomes" id="UP001500171">
    <property type="component" value="Unassembled WGS sequence"/>
</dbReference>
<dbReference type="NCBIfam" id="TIGR03074">
    <property type="entry name" value="PQQ_membr_DH"/>
    <property type="match status" value="1"/>
</dbReference>
<feature type="transmembrane region" description="Helical" evidence="4">
    <location>
        <begin position="96"/>
        <end position="116"/>
    </location>
</feature>
<feature type="transmembrane region" description="Helical" evidence="4">
    <location>
        <begin position="43"/>
        <end position="62"/>
    </location>
</feature>
<protein>
    <submittedName>
        <fullName evidence="6">Glucose/quinate/shikimate family membrane-bound PQQ-dependent dehydrogenase</fullName>
    </submittedName>
</protein>
<evidence type="ECO:0000259" key="5">
    <source>
        <dbReference type="Pfam" id="PF01011"/>
    </source>
</evidence>
<keyword evidence="3" id="KW-0560">Oxidoreductase</keyword>
<name>A0ABP9N2M1_9GAMM</name>
<dbReference type="InterPro" id="IPR018391">
    <property type="entry name" value="PQQ_b-propeller_rpt"/>
</dbReference>
<evidence type="ECO:0000256" key="3">
    <source>
        <dbReference type="ARBA" id="ARBA00023002"/>
    </source>
</evidence>
<organism evidence="6 7">
    <name type="scientific">Orbus sasakiae</name>
    <dbReference type="NCBI Taxonomy" id="1078475"/>
    <lineage>
        <taxon>Bacteria</taxon>
        <taxon>Pseudomonadati</taxon>
        <taxon>Pseudomonadota</taxon>
        <taxon>Gammaproteobacteria</taxon>
        <taxon>Orbales</taxon>
        <taxon>Orbaceae</taxon>
        <taxon>Orbus</taxon>
    </lineage>
</organism>
<evidence type="ECO:0000256" key="1">
    <source>
        <dbReference type="ARBA" id="ARBA00001931"/>
    </source>
</evidence>
<evidence type="ECO:0000313" key="7">
    <source>
        <dbReference type="Proteomes" id="UP001500171"/>
    </source>
</evidence>
<gene>
    <name evidence="6" type="ORF">GCM10023211_09510</name>
</gene>
<dbReference type="PANTHER" id="PTHR32303:SF4">
    <property type="entry name" value="QUINOPROTEIN GLUCOSE DEHYDROGENASE"/>
    <property type="match status" value="1"/>
</dbReference>
<dbReference type="SUPFAM" id="SSF50998">
    <property type="entry name" value="Quinoprotein alcohol dehydrogenase-like"/>
    <property type="match status" value="1"/>
</dbReference>
<evidence type="ECO:0000256" key="4">
    <source>
        <dbReference type="SAM" id="Phobius"/>
    </source>
</evidence>
<sequence>MSIQNKPTGFSKYFIWLVALILLASGAFLFINGIRLIMVGGSWYFALMGIAMLFSSITLFMFKPIGAVVYGIAYALTIIWALIEVGLQFWPLFSRLAVFGGFAMLVAFAYPALILAKRREKSSGGYKLGGIIAVCLVIALGLMFTEHNTIYNSIQVQKNTLAAKDAPTDWQQYANTTKGTRFSGADQITKENINQLEVAWTYRTGYFPQSNGSGAEDQNTPLQINDTVYLCTANNVVIAIDADAGTEKWTYDPKTSVPNWQRCRGLAYHADSSNQKPSEPIELTPNATLTSACSSRIIMNTLDARLVAIDAQTGQLCDTFGDNGIVDLKKNMGDIPPGYYTITSAPLVADDVIVVGGRVADNFSVGEPGGVIRAFDVHTGQLVWAWDPGNPSITDVPPPGETYTRGTVNVWTTMAYDPDLDLIYAPTGNATPDFFGGLRTKYDDEYNSSIVALDRKTGQIRWSFRTAHHDLWDYDLPAQPLLYDIPDGNGGVQKAIIQTTKSGEIFMLDRATGTPLAKVEERPVPQGDVKGEYYAPTQPFSVEMPSIGNETLTEADMWGATPFDQLLCRIDFVGSEYQGLFTPPGMSKTLQYPGSLGGMNWGSVAVDPQTNIMYVNDMRIGLTNWMIPRADIPANASGIEMGIVPQTGTPFGAMRLRFMSPVGVPCQKPPYGTMTAIDLKSKQIVWQKPLGTVMDTGVFGIAMHMPIPIGMPTIGGPMTTKSGLVFFAATQDFYLRAFDSATGEEIWKARLPVGSQGTPMTYISPKTGKQYIVISAGGARQSPERGDYVIAYALPDKH</sequence>
<dbReference type="InterPro" id="IPR017511">
    <property type="entry name" value="PQQ_mDH"/>
</dbReference>
<comment type="caution">
    <text evidence="6">The sequence shown here is derived from an EMBL/GenBank/DDBJ whole genome shotgun (WGS) entry which is preliminary data.</text>
</comment>